<organism evidence="1">
    <name type="scientific">Anguilla anguilla</name>
    <name type="common">European freshwater eel</name>
    <name type="synonym">Muraena anguilla</name>
    <dbReference type="NCBI Taxonomy" id="7936"/>
    <lineage>
        <taxon>Eukaryota</taxon>
        <taxon>Metazoa</taxon>
        <taxon>Chordata</taxon>
        <taxon>Craniata</taxon>
        <taxon>Vertebrata</taxon>
        <taxon>Euteleostomi</taxon>
        <taxon>Actinopterygii</taxon>
        <taxon>Neopterygii</taxon>
        <taxon>Teleostei</taxon>
        <taxon>Anguilliformes</taxon>
        <taxon>Anguillidae</taxon>
        <taxon>Anguilla</taxon>
    </lineage>
</organism>
<accession>A0A0E9XQ87</accession>
<sequence length="63" mass="7349">MCRITSRGRQSSINTVVTVAFLPGPPWFQAQWYDGTVRYQDLVFSCVYLCQCMSSYGRLFLWD</sequence>
<reference evidence="1" key="1">
    <citation type="submission" date="2014-11" db="EMBL/GenBank/DDBJ databases">
        <authorList>
            <person name="Amaro Gonzalez C."/>
        </authorList>
    </citation>
    <scope>NUCLEOTIDE SEQUENCE</scope>
</reference>
<dbReference type="AlphaFoldDB" id="A0A0E9XQ87"/>
<dbReference type="EMBL" id="GBXM01003793">
    <property type="protein sequence ID" value="JAI04785.1"/>
    <property type="molecule type" value="Transcribed_RNA"/>
</dbReference>
<name>A0A0E9XQ87_ANGAN</name>
<protein>
    <submittedName>
        <fullName evidence="1">Uncharacterized protein</fullName>
    </submittedName>
</protein>
<proteinExistence type="predicted"/>
<reference evidence="1" key="2">
    <citation type="journal article" date="2015" name="Fish Shellfish Immunol.">
        <title>Early steps in the European eel (Anguilla anguilla)-Vibrio vulnificus interaction in the gills: Role of the RtxA13 toxin.</title>
        <authorList>
            <person name="Callol A."/>
            <person name="Pajuelo D."/>
            <person name="Ebbesson L."/>
            <person name="Teles M."/>
            <person name="MacKenzie S."/>
            <person name="Amaro C."/>
        </authorList>
    </citation>
    <scope>NUCLEOTIDE SEQUENCE</scope>
</reference>
<evidence type="ECO:0000313" key="1">
    <source>
        <dbReference type="EMBL" id="JAI04785.1"/>
    </source>
</evidence>